<gene>
    <name evidence="1" type="ORF">B7463_g217</name>
</gene>
<protein>
    <recommendedName>
        <fullName evidence="3">Methyltransferase type 11 domain-containing protein</fullName>
    </recommendedName>
</protein>
<dbReference type="OrthoDB" id="10027013at2759"/>
<evidence type="ECO:0000313" key="1">
    <source>
        <dbReference type="EMBL" id="RFU36077.1"/>
    </source>
</evidence>
<proteinExistence type="predicted"/>
<name>A0A3E2HRW2_SCYLI</name>
<evidence type="ECO:0008006" key="3">
    <source>
        <dbReference type="Google" id="ProtNLM"/>
    </source>
</evidence>
<evidence type="ECO:0000313" key="2">
    <source>
        <dbReference type="Proteomes" id="UP000258309"/>
    </source>
</evidence>
<sequence>MSTTIDPRAQAGFANAAAYDAHRPSYPSEAVSSLLSHLNIAGKSGAHIVEVGKFTELLAAREERYEIIAVEPQADMRAQLKAKNLRGVTIIEGNAAGMNVEEGWADACVAAQARFATSSTIENLDTEKRENVKKQVLEVLSGGDVERNEKGELVLHGSTYHAWTSRI</sequence>
<keyword evidence="2" id="KW-1185">Reference proteome</keyword>
<dbReference type="EMBL" id="NCSJ02000002">
    <property type="protein sequence ID" value="RFU36077.1"/>
    <property type="molecule type" value="Genomic_DNA"/>
</dbReference>
<accession>A0A3E2HRW2</accession>
<feature type="non-terminal residue" evidence="1">
    <location>
        <position position="1"/>
    </location>
</feature>
<organism evidence="1 2">
    <name type="scientific">Scytalidium lignicola</name>
    <name type="common">Hyphomycete</name>
    <dbReference type="NCBI Taxonomy" id="5539"/>
    <lineage>
        <taxon>Eukaryota</taxon>
        <taxon>Fungi</taxon>
        <taxon>Dikarya</taxon>
        <taxon>Ascomycota</taxon>
        <taxon>Pezizomycotina</taxon>
        <taxon>Leotiomycetes</taxon>
        <taxon>Leotiomycetes incertae sedis</taxon>
        <taxon>Scytalidium</taxon>
    </lineage>
</organism>
<feature type="non-terminal residue" evidence="1">
    <location>
        <position position="167"/>
    </location>
</feature>
<dbReference type="Proteomes" id="UP000258309">
    <property type="component" value="Unassembled WGS sequence"/>
</dbReference>
<dbReference type="AlphaFoldDB" id="A0A3E2HRW2"/>
<dbReference type="STRING" id="5539.A0A3E2HRW2"/>
<reference evidence="1 2" key="1">
    <citation type="submission" date="2018-05" db="EMBL/GenBank/DDBJ databases">
        <title>Draft genome sequence of Scytalidium lignicola DSM 105466, a ubiquitous saprotrophic fungus.</title>
        <authorList>
            <person name="Buettner E."/>
            <person name="Gebauer A.M."/>
            <person name="Hofrichter M."/>
            <person name="Liers C."/>
            <person name="Kellner H."/>
        </authorList>
    </citation>
    <scope>NUCLEOTIDE SEQUENCE [LARGE SCALE GENOMIC DNA]</scope>
    <source>
        <strain evidence="1 2">DSM 105466</strain>
    </source>
</reference>
<comment type="caution">
    <text evidence="1">The sequence shown here is derived from an EMBL/GenBank/DDBJ whole genome shotgun (WGS) entry which is preliminary data.</text>
</comment>
<dbReference type="InterPro" id="IPR029063">
    <property type="entry name" value="SAM-dependent_MTases_sf"/>
</dbReference>
<dbReference type="SUPFAM" id="SSF53335">
    <property type="entry name" value="S-adenosyl-L-methionine-dependent methyltransferases"/>
    <property type="match status" value="1"/>
</dbReference>
<dbReference type="Gene3D" id="3.40.50.150">
    <property type="entry name" value="Vaccinia Virus protein VP39"/>
    <property type="match status" value="1"/>
</dbReference>